<dbReference type="AlphaFoldDB" id="A0AAN4ZVI0"/>
<feature type="compositionally biased region" description="Acidic residues" evidence="1">
    <location>
        <begin position="217"/>
        <end position="231"/>
    </location>
</feature>
<organism evidence="3 4">
    <name type="scientific">Pristionchus mayeri</name>
    <dbReference type="NCBI Taxonomy" id="1317129"/>
    <lineage>
        <taxon>Eukaryota</taxon>
        <taxon>Metazoa</taxon>
        <taxon>Ecdysozoa</taxon>
        <taxon>Nematoda</taxon>
        <taxon>Chromadorea</taxon>
        <taxon>Rhabditida</taxon>
        <taxon>Rhabditina</taxon>
        <taxon>Diplogasteromorpha</taxon>
        <taxon>Diplogasteroidea</taxon>
        <taxon>Neodiplogasteridae</taxon>
        <taxon>Pristionchus</taxon>
    </lineage>
</organism>
<protein>
    <submittedName>
        <fullName evidence="3">Uncharacterized protein</fullName>
    </submittedName>
</protein>
<sequence length="237" mass="25717">RMTNLFLLLASPLIVASLGSAGCVDKVDNVLKLHDLFEGKKDVALEDFNLLTYDNQKKPACAGSGKGKIVLSGYFKLSSGKIRVKKPVPISGAVKLGFNLEKNSMFVGTICKNGKSNNLLVADGICNVDLFSLASPSAIKQFLKEGVKDIMKLPGDWGVMKPMVHPSENSSILKYGSAIKGEWKVSIMLTMRGESFAGMRIGDEWIDVTTDDAEYAADDDEEECADDDEEDAAKQEL</sequence>
<feature type="region of interest" description="Disordered" evidence="1">
    <location>
        <begin position="217"/>
        <end position="237"/>
    </location>
</feature>
<dbReference type="Proteomes" id="UP001328107">
    <property type="component" value="Unassembled WGS sequence"/>
</dbReference>
<comment type="caution">
    <text evidence="3">The sequence shown here is derived from an EMBL/GenBank/DDBJ whole genome shotgun (WGS) entry which is preliminary data.</text>
</comment>
<accession>A0AAN4ZVI0</accession>
<feature type="chain" id="PRO_5042884617" evidence="2">
    <location>
        <begin position="22"/>
        <end position="237"/>
    </location>
</feature>
<evidence type="ECO:0000313" key="4">
    <source>
        <dbReference type="Proteomes" id="UP001328107"/>
    </source>
</evidence>
<gene>
    <name evidence="3" type="ORF">PMAYCL1PPCAC_14565</name>
</gene>
<proteinExistence type="predicted"/>
<keyword evidence="2" id="KW-0732">Signal</keyword>
<keyword evidence="4" id="KW-1185">Reference proteome</keyword>
<reference evidence="4" key="1">
    <citation type="submission" date="2022-10" db="EMBL/GenBank/DDBJ databases">
        <title>Genome assembly of Pristionchus species.</title>
        <authorList>
            <person name="Yoshida K."/>
            <person name="Sommer R.J."/>
        </authorList>
    </citation>
    <scope>NUCLEOTIDE SEQUENCE [LARGE SCALE GENOMIC DNA]</scope>
    <source>
        <strain evidence="4">RS5460</strain>
    </source>
</reference>
<evidence type="ECO:0000256" key="2">
    <source>
        <dbReference type="SAM" id="SignalP"/>
    </source>
</evidence>
<evidence type="ECO:0000256" key="1">
    <source>
        <dbReference type="SAM" id="MobiDB-lite"/>
    </source>
</evidence>
<evidence type="ECO:0000313" key="3">
    <source>
        <dbReference type="EMBL" id="GMR44370.1"/>
    </source>
</evidence>
<dbReference type="EMBL" id="BTRK01000003">
    <property type="protein sequence ID" value="GMR44370.1"/>
    <property type="molecule type" value="Genomic_DNA"/>
</dbReference>
<name>A0AAN4ZVI0_9BILA</name>
<feature type="non-terminal residue" evidence="3">
    <location>
        <position position="1"/>
    </location>
</feature>
<feature type="signal peptide" evidence="2">
    <location>
        <begin position="1"/>
        <end position="21"/>
    </location>
</feature>